<reference evidence="5 6" key="1">
    <citation type="submission" date="2022-06" db="EMBL/GenBank/DDBJ databases">
        <title>Roseomonas CN29.</title>
        <authorList>
            <person name="Cheng Y."/>
            <person name="He X."/>
        </authorList>
    </citation>
    <scope>NUCLEOTIDE SEQUENCE [LARGE SCALE GENOMIC DNA]</scope>
    <source>
        <strain evidence="5 6">CN29</strain>
    </source>
</reference>
<dbReference type="SMART" id="SM00382">
    <property type="entry name" value="AAA"/>
    <property type="match status" value="1"/>
</dbReference>
<evidence type="ECO:0000256" key="2">
    <source>
        <dbReference type="ARBA" id="ARBA00022741"/>
    </source>
</evidence>
<dbReference type="Pfam" id="PF00004">
    <property type="entry name" value="AAA"/>
    <property type="match status" value="1"/>
</dbReference>
<gene>
    <name evidence="5" type="ORF">NRP21_11895</name>
</gene>
<keyword evidence="3 5" id="KW-0067">ATP-binding</keyword>
<dbReference type="InterPro" id="IPR003959">
    <property type="entry name" value="ATPase_AAA_core"/>
</dbReference>
<dbReference type="Gene3D" id="3.40.50.300">
    <property type="entry name" value="P-loop containing nucleotide triphosphate hydrolases"/>
    <property type="match status" value="1"/>
</dbReference>
<comment type="caution">
    <text evidence="5">The sequence shown here is derived from an EMBL/GenBank/DDBJ whole genome shotgun (WGS) entry which is preliminary data.</text>
</comment>
<evidence type="ECO:0000256" key="1">
    <source>
        <dbReference type="ARBA" id="ARBA00006914"/>
    </source>
</evidence>
<dbReference type="CDD" id="cd19481">
    <property type="entry name" value="RecA-like_protease"/>
    <property type="match status" value="1"/>
</dbReference>
<evidence type="ECO:0000259" key="4">
    <source>
        <dbReference type="SMART" id="SM00382"/>
    </source>
</evidence>
<comment type="similarity">
    <text evidence="1">Belongs to the AAA ATPase family.</text>
</comment>
<evidence type="ECO:0000313" key="6">
    <source>
        <dbReference type="Proteomes" id="UP001524642"/>
    </source>
</evidence>
<protein>
    <submittedName>
        <fullName evidence="5">ATP-binding protein</fullName>
    </submittedName>
</protein>
<dbReference type="InterPro" id="IPR027417">
    <property type="entry name" value="P-loop_NTPase"/>
</dbReference>
<dbReference type="PANTHER" id="PTHR23073">
    <property type="entry name" value="26S PROTEASOME REGULATORY SUBUNIT"/>
    <property type="match status" value="1"/>
</dbReference>
<feature type="domain" description="AAA+ ATPase" evidence="4">
    <location>
        <begin position="2"/>
        <end position="131"/>
    </location>
</feature>
<proteinExistence type="inferred from homology"/>
<dbReference type="EMBL" id="JANJOU010000008">
    <property type="protein sequence ID" value="MCR0982752.1"/>
    <property type="molecule type" value="Genomic_DNA"/>
</dbReference>
<dbReference type="SUPFAM" id="SSF52540">
    <property type="entry name" value="P-loop containing nucleoside triphosphate hydrolases"/>
    <property type="match status" value="1"/>
</dbReference>
<accession>A0ABT1X3V1</accession>
<name>A0ABT1X3V1_9PROT</name>
<organism evidence="5 6">
    <name type="scientific">Roseomonas populi</name>
    <dbReference type="NCBI Taxonomy" id="3121582"/>
    <lineage>
        <taxon>Bacteria</taxon>
        <taxon>Pseudomonadati</taxon>
        <taxon>Pseudomonadota</taxon>
        <taxon>Alphaproteobacteria</taxon>
        <taxon>Acetobacterales</taxon>
        <taxon>Roseomonadaceae</taxon>
        <taxon>Roseomonas</taxon>
    </lineage>
</organism>
<sequence>MTALLHGPSGTGKTLAAEVLAGALGLDLWSVDLSALVSKYIGETEKNLRAAFEAAEASGAVLLFDEADALFGRRSEVKDSHDRYANQQASYLLQRMESFRGLAVLTTNFREAIDNAFLRRLRFVIGFPHPGPAERERLWRGAFPPAAPVGALDFARLAQANLAGGHIRNIALAAAFLAAEDGTPIGMAHLLRAARRECAKLERPLTPAEVAGWL</sequence>
<dbReference type="InterPro" id="IPR003593">
    <property type="entry name" value="AAA+_ATPase"/>
</dbReference>
<keyword evidence="2" id="KW-0547">Nucleotide-binding</keyword>
<dbReference type="Proteomes" id="UP001524642">
    <property type="component" value="Unassembled WGS sequence"/>
</dbReference>
<dbReference type="GO" id="GO:0005524">
    <property type="term" value="F:ATP binding"/>
    <property type="evidence" value="ECO:0007669"/>
    <property type="project" value="UniProtKB-KW"/>
</dbReference>
<evidence type="ECO:0000256" key="3">
    <source>
        <dbReference type="ARBA" id="ARBA00022840"/>
    </source>
</evidence>
<keyword evidence="6" id="KW-1185">Reference proteome</keyword>
<evidence type="ECO:0000313" key="5">
    <source>
        <dbReference type="EMBL" id="MCR0982752.1"/>
    </source>
</evidence>
<dbReference type="InterPro" id="IPR050221">
    <property type="entry name" value="26S_Proteasome_ATPase"/>
</dbReference>